<name>A0A5C8PET1_9HYPH</name>
<feature type="transmembrane region" description="Helical" evidence="1">
    <location>
        <begin position="218"/>
        <end position="246"/>
    </location>
</feature>
<sequence>MTCAYDAERNEEPPILPGDGSLPLDRPWTWLERGWRDFTRAPEIGLFYGFGLVACSWALTLALAVAGEIHLLLPFTGGFFIVAPLLVAGLYDTSRRLELGERPRLGTALMAWRAPGQLALMGAVLLLLHLAWIRVALLLYPLFFHSGHRSVTSLPELLGTSPGLALLVIGGLIGGLFALIAFCISAVSLPMLVDRDVSVIEAILASVQAVRRNRRAMLFWGILIVGFTAAGIATLFVGLAVIAPVIAHATWHAYRDAIAAPP</sequence>
<keyword evidence="1" id="KW-0472">Membrane</keyword>
<feature type="transmembrane region" description="Helical" evidence="1">
    <location>
        <begin position="163"/>
        <end position="187"/>
    </location>
</feature>
<evidence type="ECO:0000313" key="3">
    <source>
        <dbReference type="Proteomes" id="UP000321638"/>
    </source>
</evidence>
<reference evidence="2 3" key="1">
    <citation type="submission" date="2019-06" db="EMBL/GenBank/DDBJ databases">
        <title>New taxonomy in bacterial strain CC-CFT640, isolated from vineyard.</title>
        <authorList>
            <person name="Lin S.-Y."/>
            <person name="Tsai C.-F."/>
            <person name="Young C.-C."/>
        </authorList>
    </citation>
    <scope>NUCLEOTIDE SEQUENCE [LARGE SCALE GENOMIC DNA]</scope>
    <source>
        <strain evidence="2 3">CC-CFT640</strain>
    </source>
</reference>
<keyword evidence="1" id="KW-1133">Transmembrane helix</keyword>
<protein>
    <submittedName>
        <fullName evidence="2">DUF2189 domain-containing protein</fullName>
    </submittedName>
</protein>
<evidence type="ECO:0000256" key="1">
    <source>
        <dbReference type="SAM" id="Phobius"/>
    </source>
</evidence>
<dbReference type="EMBL" id="VDUZ01000039">
    <property type="protein sequence ID" value="TXL71819.1"/>
    <property type="molecule type" value="Genomic_DNA"/>
</dbReference>
<evidence type="ECO:0000313" key="2">
    <source>
        <dbReference type="EMBL" id="TXL71819.1"/>
    </source>
</evidence>
<dbReference type="InterPro" id="IPR018692">
    <property type="entry name" value="DUF2189"/>
</dbReference>
<feature type="transmembrane region" description="Helical" evidence="1">
    <location>
        <begin position="118"/>
        <end position="143"/>
    </location>
</feature>
<dbReference type="OrthoDB" id="9809543at2"/>
<dbReference type="AlphaFoldDB" id="A0A5C8PET1"/>
<dbReference type="Proteomes" id="UP000321638">
    <property type="component" value="Unassembled WGS sequence"/>
</dbReference>
<organism evidence="2 3">
    <name type="scientific">Vineibacter terrae</name>
    <dbReference type="NCBI Taxonomy" id="2586908"/>
    <lineage>
        <taxon>Bacteria</taxon>
        <taxon>Pseudomonadati</taxon>
        <taxon>Pseudomonadota</taxon>
        <taxon>Alphaproteobacteria</taxon>
        <taxon>Hyphomicrobiales</taxon>
        <taxon>Vineibacter</taxon>
    </lineage>
</organism>
<proteinExistence type="predicted"/>
<feature type="transmembrane region" description="Helical" evidence="1">
    <location>
        <begin position="71"/>
        <end position="91"/>
    </location>
</feature>
<feature type="transmembrane region" description="Helical" evidence="1">
    <location>
        <begin position="46"/>
        <end position="65"/>
    </location>
</feature>
<keyword evidence="1" id="KW-0812">Transmembrane</keyword>
<accession>A0A5C8PET1</accession>
<comment type="caution">
    <text evidence="2">The sequence shown here is derived from an EMBL/GenBank/DDBJ whole genome shotgun (WGS) entry which is preliminary data.</text>
</comment>
<dbReference type="Pfam" id="PF09955">
    <property type="entry name" value="DUF2189"/>
    <property type="match status" value="1"/>
</dbReference>
<dbReference type="RefSeq" id="WP_147850401.1">
    <property type="nucleotide sequence ID" value="NZ_VDUZ01000039.1"/>
</dbReference>
<gene>
    <name evidence="2" type="ORF">FHP25_28550</name>
</gene>
<keyword evidence="3" id="KW-1185">Reference proteome</keyword>